<evidence type="ECO:0000259" key="5">
    <source>
        <dbReference type="Pfam" id="PF00195"/>
    </source>
</evidence>
<dbReference type="InterPro" id="IPR012328">
    <property type="entry name" value="Chalcone/stilbene_synt_C"/>
</dbReference>
<comment type="similarity">
    <text evidence="1">Belongs to the thiolase-like superfamily. Chalcone/stilbene synthases family.</text>
</comment>
<dbReference type="GO" id="GO:0030639">
    <property type="term" value="P:polyketide biosynthetic process"/>
    <property type="evidence" value="ECO:0007669"/>
    <property type="project" value="TreeGrafter"/>
</dbReference>
<reference evidence="7" key="1">
    <citation type="submission" date="2024-07" db="EMBL/GenBank/DDBJ databases">
        <authorList>
            <person name="Yu S.T."/>
        </authorList>
    </citation>
    <scope>NUCLEOTIDE SEQUENCE</scope>
    <source>
        <strain evidence="7">R11</strain>
    </source>
</reference>
<dbReference type="Pfam" id="PF02797">
    <property type="entry name" value="Chal_sti_synt_C"/>
    <property type="match status" value="1"/>
</dbReference>
<evidence type="ECO:0000256" key="2">
    <source>
        <dbReference type="ARBA" id="ARBA00022679"/>
    </source>
</evidence>
<evidence type="ECO:0000256" key="1">
    <source>
        <dbReference type="ARBA" id="ARBA00005531"/>
    </source>
</evidence>
<dbReference type="PANTHER" id="PTHR11877">
    <property type="entry name" value="HYDROXYMETHYLGLUTARYL-COA SYNTHASE"/>
    <property type="match status" value="1"/>
</dbReference>
<evidence type="ECO:0000256" key="4">
    <source>
        <dbReference type="PIRSR" id="PIRSR000451-1"/>
    </source>
</evidence>
<dbReference type="InterPro" id="IPR011141">
    <property type="entry name" value="Polyketide_synthase_type-III"/>
</dbReference>
<feature type="domain" description="Chalcone/stilbene synthase N-terminal" evidence="5">
    <location>
        <begin position="69"/>
        <end position="204"/>
    </location>
</feature>
<feature type="active site" description="Acyl-thioester intermediate" evidence="4">
    <location>
        <position position="145"/>
    </location>
</feature>
<feature type="domain" description="Chalcone/stilbene synthase C-terminal" evidence="6">
    <location>
        <begin position="220"/>
        <end position="358"/>
    </location>
</feature>
<gene>
    <name evidence="7" type="ORF">AB5J55_43355</name>
</gene>
<dbReference type="EMBL" id="CP163432">
    <property type="protein sequence ID" value="XDQ15937.1"/>
    <property type="molecule type" value="Genomic_DNA"/>
</dbReference>
<proteinExistence type="inferred from homology"/>
<dbReference type="SUPFAM" id="SSF53901">
    <property type="entry name" value="Thiolase-like"/>
    <property type="match status" value="2"/>
</dbReference>
<evidence type="ECO:0000259" key="6">
    <source>
        <dbReference type="Pfam" id="PF02797"/>
    </source>
</evidence>
<keyword evidence="3" id="KW-0012">Acyltransferase</keyword>
<name>A0AB39NDB3_9ACTN</name>
<dbReference type="RefSeq" id="WP_369275861.1">
    <property type="nucleotide sequence ID" value="NZ_CP163432.1"/>
</dbReference>
<keyword evidence="2" id="KW-0808">Transferase</keyword>
<dbReference type="InterPro" id="IPR016039">
    <property type="entry name" value="Thiolase-like"/>
</dbReference>
<evidence type="ECO:0000313" key="7">
    <source>
        <dbReference type="EMBL" id="XDQ15937.1"/>
    </source>
</evidence>
<dbReference type="PIRSF" id="PIRSF000451">
    <property type="entry name" value="PKS_III"/>
    <property type="match status" value="1"/>
</dbReference>
<evidence type="ECO:0000256" key="3">
    <source>
        <dbReference type="ARBA" id="ARBA00023315"/>
    </source>
</evidence>
<dbReference type="PANTHER" id="PTHR11877:SF99">
    <property type="entry name" value="1,3,6,8-TETRAHYDROXYNAPHTHALENE SYNTHASE"/>
    <property type="match status" value="1"/>
</dbReference>
<dbReference type="AlphaFoldDB" id="A0AB39NDB3"/>
<sequence length="359" mass="37570">MTTALSNPVVAGTCITFPRNRYAHDELTATLAADSGLSPASVRRVVKFHQAFGIATRHLALPVEQYKHVSSLTRANDLFLEIGVELAEEALMTALSKAGVAANEVDLVVTTSSTGLAVPPLDARLARRVGFRSDIKRMPLFGLGCTGAGTGIGRLYDYLRAWPDHVAVLLTVELNSLTKRPDRSSVADLVIASLFGDAVGAVVACGAARSNTAPLTGPRLIAASSRLYPEAAHLSGARIGSDGFELTLSDQLPALVEENIGDAVGSFLASHQLLIPDVATWVCNSAHPDVMDAVERALGLPAAALLHSRESLAAAGSITAAGVIDILQRTTHSTTPSNAPGLLLSTGPGFSCDMVLFRY</sequence>
<protein>
    <submittedName>
        <fullName evidence="7">Type III polyketide synthase</fullName>
    </submittedName>
</protein>
<dbReference type="InterPro" id="IPR001099">
    <property type="entry name" value="Chalcone/stilbene_synt_N"/>
</dbReference>
<dbReference type="GO" id="GO:0016747">
    <property type="term" value="F:acyltransferase activity, transferring groups other than amino-acyl groups"/>
    <property type="evidence" value="ECO:0007669"/>
    <property type="project" value="InterPro"/>
</dbReference>
<organism evidence="7">
    <name type="scientific">Streptomyces sp. R11</name>
    <dbReference type="NCBI Taxonomy" id="3238625"/>
    <lineage>
        <taxon>Bacteria</taxon>
        <taxon>Bacillati</taxon>
        <taxon>Actinomycetota</taxon>
        <taxon>Actinomycetes</taxon>
        <taxon>Kitasatosporales</taxon>
        <taxon>Streptomycetaceae</taxon>
        <taxon>Streptomyces</taxon>
    </lineage>
</organism>
<accession>A0AB39NDB3</accession>
<dbReference type="Pfam" id="PF00195">
    <property type="entry name" value="Chal_sti_synt_N"/>
    <property type="match status" value="1"/>
</dbReference>
<dbReference type="Gene3D" id="3.40.47.10">
    <property type="match status" value="2"/>
</dbReference>